<gene>
    <name evidence="1" type="ordered locus">PYCH_05680</name>
</gene>
<dbReference type="STRING" id="529709.PYCH_05680"/>
<dbReference type="Proteomes" id="UP000008386">
    <property type="component" value="Chromosome"/>
</dbReference>
<dbReference type="HOGENOM" id="CLU_3163283_0_0_2"/>
<name>F8AIT2_PYRYC</name>
<organism evidence="1 2">
    <name type="scientific">Pyrococcus yayanosii (strain CH1 / JCM 16557)</name>
    <dbReference type="NCBI Taxonomy" id="529709"/>
    <lineage>
        <taxon>Archaea</taxon>
        <taxon>Methanobacteriati</taxon>
        <taxon>Methanobacteriota</taxon>
        <taxon>Thermococci</taxon>
        <taxon>Thermococcales</taxon>
        <taxon>Thermococcaceae</taxon>
        <taxon>Pyrococcus</taxon>
    </lineage>
</organism>
<dbReference type="KEGG" id="pya:PYCH_05680"/>
<keyword evidence="2" id="KW-1185">Reference proteome</keyword>
<dbReference type="EMBL" id="CP002779">
    <property type="protein sequence ID" value="AEH24256.1"/>
    <property type="molecule type" value="Genomic_DNA"/>
</dbReference>
<evidence type="ECO:0000313" key="1">
    <source>
        <dbReference type="EMBL" id="AEH24256.1"/>
    </source>
</evidence>
<proteinExistence type="predicted"/>
<accession>F8AIT2</accession>
<protein>
    <submittedName>
        <fullName evidence="1">Uncharacterized protein</fullName>
    </submittedName>
</protein>
<sequence length="47" mass="5341">MNLNTSSRKRKSRVGLIKLLRQSGAFFYFNPLAEYVPEVSLRVAGEP</sequence>
<evidence type="ECO:0000313" key="2">
    <source>
        <dbReference type="Proteomes" id="UP000008386"/>
    </source>
</evidence>
<reference evidence="1 2" key="1">
    <citation type="journal article" date="2011" name="J. Bacteriol.">
        <title>Complete genome sequence of the obligate piezophilic hyperthermophilic archaeon Pyrococcus yayanosii CH1.</title>
        <authorList>
            <person name="Jun X."/>
            <person name="Lupeng L."/>
            <person name="Minjuan X."/>
            <person name="Oger P."/>
            <person name="Fengping W."/>
            <person name="Jebbar M."/>
            <person name="Xiang X."/>
        </authorList>
    </citation>
    <scope>NUCLEOTIDE SEQUENCE [LARGE SCALE GENOMIC DNA]</scope>
    <source>
        <strain evidence="2">CH1 / JCM 16557</strain>
    </source>
</reference>
<dbReference type="AlphaFoldDB" id="F8AIT2"/>